<accession>A0A132MJ47</accession>
<dbReference type="RefSeq" id="WP_067071584.1">
    <property type="nucleotide sequence ID" value="NZ_JYIJ01000019.1"/>
</dbReference>
<organism evidence="1 4">
    <name type="scientific">Carbonactinospora thermoautotrophica</name>
    <dbReference type="NCBI Taxonomy" id="1469144"/>
    <lineage>
        <taxon>Bacteria</taxon>
        <taxon>Bacillati</taxon>
        <taxon>Actinomycetota</taxon>
        <taxon>Actinomycetes</taxon>
        <taxon>Kitasatosporales</taxon>
        <taxon>Carbonactinosporaceae</taxon>
        <taxon>Carbonactinospora</taxon>
    </lineage>
</organism>
<dbReference type="Proteomes" id="UP000070598">
    <property type="component" value="Unassembled WGS sequence"/>
</dbReference>
<comment type="caution">
    <text evidence="1">The sequence shown here is derived from an EMBL/GenBank/DDBJ whole genome shotgun (WGS) entry which is preliminary data.</text>
</comment>
<evidence type="ECO:0000313" key="4">
    <source>
        <dbReference type="Proteomes" id="UP000070659"/>
    </source>
</evidence>
<dbReference type="Proteomes" id="UP000070659">
    <property type="component" value="Unassembled WGS sequence"/>
</dbReference>
<dbReference type="EMBL" id="JYIK01001061">
    <property type="protein sequence ID" value="KWX07346.1"/>
    <property type="molecule type" value="Genomic_DNA"/>
</dbReference>
<dbReference type="InterPro" id="IPR054202">
    <property type="entry name" value="DUF6907"/>
</dbReference>
<name>A0A132MJ47_9ACTN</name>
<reference evidence="3" key="1">
    <citation type="submission" date="2015-02" db="EMBL/GenBank/DDBJ databases">
        <title>Physiological reanalysis, assessment of diazotrophy, and genome sequences of multiple isolates of Streptomyces thermoautotrophicus.</title>
        <authorList>
            <person name="MacKellar D.C."/>
            <person name="Lieber L."/>
            <person name="Norman J."/>
            <person name="Bolger A."/>
            <person name="Tobin C."/>
            <person name="Murray J.W."/>
            <person name="Friesen M."/>
            <person name="Prell J."/>
        </authorList>
    </citation>
    <scope>NUCLEOTIDE SEQUENCE [LARGE SCALE GENOMIC DNA]</scope>
    <source>
        <strain evidence="3">UBT1</strain>
    </source>
</reference>
<dbReference type="EMBL" id="JYIJ01000019">
    <property type="protein sequence ID" value="KWW97887.1"/>
    <property type="molecule type" value="Genomic_DNA"/>
</dbReference>
<dbReference type="PATRIC" id="fig|1469144.8.peg.826"/>
<proteinExistence type="predicted"/>
<dbReference type="AlphaFoldDB" id="A0A132MJ47"/>
<evidence type="ECO:0000313" key="1">
    <source>
        <dbReference type="EMBL" id="KWW97887.1"/>
    </source>
</evidence>
<gene>
    <name evidence="1" type="ORF">TH66_21010</name>
    <name evidence="2" type="ORF">TR74_19065</name>
</gene>
<evidence type="ECO:0000313" key="2">
    <source>
        <dbReference type="EMBL" id="KWX07346.1"/>
    </source>
</evidence>
<reference evidence="1 4" key="2">
    <citation type="submission" date="2015-02" db="EMBL/GenBank/DDBJ databases">
        <title>Physiological reanalysis, assessment of diazotrophy, and genome sequences of multiple isolates of Streptomyces thermoautotrophicus.</title>
        <authorList>
            <person name="MacKellar D.C."/>
            <person name="Lieber L."/>
            <person name="Norman J."/>
            <person name="Bolger A."/>
            <person name="Tobin C."/>
            <person name="Murray J.W."/>
            <person name="Prell J."/>
        </authorList>
    </citation>
    <scope>NUCLEOTIDE SEQUENCE [LARGE SCALE GENOMIC DNA]</scope>
    <source>
        <strain evidence="1 4">UBT1</strain>
    </source>
</reference>
<sequence length="191" mass="20632">MNERIQLPTGVDPASLTSAQRDGLACVACGRDYLKNPVPRVPVGRSGTGSQVFACDGGEGARCAALLTGRRAADAEDTGQSTPDVRPSWLVEPCPAWCQATHREDDHPVDRRHWSEELRVPLSLAAPVEVDEGCYRPEQARAYLEQPVREREPFVCLSKGDEPAFELTLDEARALAEALLALVEQGAGGGR</sequence>
<evidence type="ECO:0000313" key="3">
    <source>
        <dbReference type="Proteomes" id="UP000070598"/>
    </source>
</evidence>
<protein>
    <submittedName>
        <fullName evidence="1">Uncharacterized protein</fullName>
    </submittedName>
</protein>
<dbReference type="Pfam" id="PF21848">
    <property type="entry name" value="DUF6907"/>
    <property type="match status" value="1"/>
</dbReference>